<accession>A0A521FD50</accession>
<dbReference type="CDD" id="cd06581">
    <property type="entry name" value="TM_PBP1_LivM_like"/>
    <property type="match status" value="1"/>
</dbReference>
<evidence type="ECO:0000313" key="7">
    <source>
        <dbReference type="EMBL" id="SMO93531.1"/>
    </source>
</evidence>
<feature type="transmembrane region" description="Helical" evidence="6">
    <location>
        <begin position="30"/>
        <end position="50"/>
    </location>
</feature>
<dbReference type="PANTHER" id="PTHR30482">
    <property type="entry name" value="HIGH-AFFINITY BRANCHED-CHAIN AMINO ACID TRANSPORT SYSTEM PERMEASE"/>
    <property type="match status" value="1"/>
</dbReference>
<proteinExistence type="predicted"/>
<evidence type="ECO:0000313" key="8">
    <source>
        <dbReference type="Proteomes" id="UP000319014"/>
    </source>
</evidence>
<keyword evidence="3 6" id="KW-0812">Transmembrane</keyword>
<feature type="transmembrane region" description="Helical" evidence="6">
    <location>
        <begin position="211"/>
        <end position="233"/>
    </location>
</feature>
<dbReference type="OrthoDB" id="9814461at2"/>
<evidence type="ECO:0000256" key="2">
    <source>
        <dbReference type="ARBA" id="ARBA00022475"/>
    </source>
</evidence>
<organism evidence="7 8">
    <name type="scientific">Paracoccus laeviglucosivorans</name>
    <dbReference type="NCBI Taxonomy" id="1197861"/>
    <lineage>
        <taxon>Bacteria</taxon>
        <taxon>Pseudomonadati</taxon>
        <taxon>Pseudomonadota</taxon>
        <taxon>Alphaproteobacteria</taxon>
        <taxon>Rhodobacterales</taxon>
        <taxon>Paracoccaceae</taxon>
        <taxon>Paracoccus</taxon>
    </lineage>
</organism>
<evidence type="ECO:0000256" key="5">
    <source>
        <dbReference type="ARBA" id="ARBA00023136"/>
    </source>
</evidence>
<keyword evidence="8" id="KW-1185">Reference proteome</keyword>
<dbReference type="AlphaFoldDB" id="A0A521FD50"/>
<dbReference type="InterPro" id="IPR001851">
    <property type="entry name" value="ABC_transp_permease"/>
</dbReference>
<keyword evidence="2" id="KW-1003">Cell membrane</keyword>
<dbReference type="PANTHER" id="PTHR30482:SF10">
    <property type="entry name" value="HIGH-AFFINITY BRANCHED-CHAIN AMINO ACID TRANSPORT PROTEIN BRAE"/>
    <property type="match status" value="1"/>
</dbReference>
<dbReference type="RefSeq" id="WP_142664415.1">
    <property type="nucleotide sequence ID" value="NZ_FXTK01000020.1"/>
</dbReference>
<feature type="transmembrane region" description="Helical" evidence="6">
    <location>
        <begin position="112"/>
        <end position="138"/>
    </location>
</feature>
<dbReference type="EMBL" id="FXTK01000020">
    <property type="protein sequence ID" value="SMO93531.1"/>
    <property type="molecule type" value="Genomic_DNA"/>
</dbReference>
<dbReference type="InterPro" id="IPR043428">
    <property type="entry name" value="LivM-like"/>
</dbReference>
<dbReference type="GO" id="GO:0015658">
    <property type="term" value="F:branched-chain amino acid transmembrane transporter activity"/>
    <property type="evidence" value="ECO:0007669"/>
    <property type="project" value="InterPro"/>
</dbReference>
<feature type="transmembrane region" description="Helical" evidence="6">
    <location>
        <begin position="284"/>
        <end position="306"/>
    </location>
</feature>
<feature type="transmembrane region" description="Helical" evidence="6">
    <location>
        <begin position="80"/>
        <end position="105"/>
    </location>
</feature>
<gene>
    <name evidence="7" type="ORF">SAMN06265221_12017</name>
</gene>
<sequence>MARIPHIALISAVAFAAAVAVATQMNDYLLYVVILWAIFASLAVSFDVLLGYTGYLSLAHGALFGLGAYTGAIMTTRAGAGFWLALPVAGLVTAGVAMVVALIAFRTRGLYFAVLTLGIGLIGHQMFLVASGLTGGVLGFAGIPGPGVPSWLPIDQNLWNTCLALALLLVTFLAAQVFVRSRLGAACIAVREDMTLAQALGIGISRARLSAFIFSGFFTGLAGALFAAINNFVAPESFTVLGTGFQLVALVVVGGMGTLWGPILGAALLTALPEALRMASGYSMLAYGVLLLVFILFAPKGFAGLIQRGAAVLRRPATRKLSPTKEGVR</sequence>
<evidence type="ECO:0000256" key="3">
    <source>
        <dbReference type="ARBA" id="ARBA00022692"/>
    </source>
</evidence>
<keyword evidence="5 6" id="KW-0472">Membrane</keyword>
<feature type="transmembrane region" description="Helical" evidence="6">
    <location>
        <begin position="158"/>
        <end position="179"/>
    </location>
</feature>
<evidence type="ECO:0000256" key="4">
    <source>
        <dbReference type="ARBA" id="ARBA00022989"/>
    </source>
</evidence>
<feature type="transmembrane region" description="Helical" evidence="6">
    <location>
        <begin position="245"/>
        <end position="272"/>
    </location>
</feature>
<feature type="transmembrane region" description="Helical" evidence="6">
    <location>
        <begin position="55"/>
        <end position="74"/>
    </location>
</feature>
<keyword evidence="4 6" id="KW-1133">Transmembrane helix</keyword>
<evidence type="ECO:0000256" key="6">
    <source>
        <dbReference type="SAM" id="Phobius"/>
    </source>
</evidence>
<dbReference type="Pfam" id="PF02653">
    <property type="entry name" value="BPD_transp_2"/>
    <property type="match status" value="1"/>
</dbReference>
<comment type="subcellular location">
    <subcellularLocation>
        <location evidence="1">Cell membrane</location>
        <topology evidence="1">Multi-pass membrane protein</topology>
    </subcellularLocation>
</comment>
<dbReference type="GO" id="GO:0005886">
    <property type="term" value="C:plasma membrane"/>
    <property type="evidence" value="ECO:0007669"/>
    <property type="project" value="UniProtKB-SubCell"/>
</dbReference>
<name>A0A521FD50_9RHOB</name>
<protein>
    <submittedName>
        <fullName evidence="7">Amino acid/amide ABC transporter membrane protein 2, HAAT family</fullName>
    </submittedName>
</protein>
<dbReference type="Proteomes" id="UP000319014">
    <property type="component" value="Unassembled WGS sequence"/>
</dbReference>
<reference evidence="7 8" key="1">
    <citation type="submission" date="2017-05" db="EMBL/GenBank/DDBJ databases">
        <authorList>
            <person name="Varghese N."/>
            <person name="Submissions S."/>
        </authorList>
    </citation>
    <scope>NUCLEOTIDE SEQUENCE [LARGE SCALE GENOMIC DNA]</scope>
    <source>
        <strain evidence="7 8">DSM 100094</strain>
    </source>
</reference>
<evidence type="ECO:0000256" key="1">
    <source>
        <dbReference type="ARBA" id="ARBA00004651"/>
    </source>
</evidence>